<keyword evidence="3" id="KW-1185">Reference proteome</keyword>
<evidence type="ECO:0000313" key="3">
    <source>
        <dbReference type="Proteomes" id="UP000265515"/>
    </source>
</evidence>
<evidence type="ECO:0000313" key="2">
    <source>
        <dbReference type="EMBL" id="GBG73216.1"/>
    </source>
</evidence>
<dbReference type="AlphaFoldDB" id="A0A388KT45"/>
<feature type="compositionally biased region" description="Basic and acidic residues" evidence="1">
    <location>
        <begin position="276"/>
        <end position="288"/>
    </location>
</feature>
<evidence type="ECO:0000256" key="1">
    <source>
        <dbReference type="SAM" id="MobiDB-lite"/>
    </source>
</evidence>
<dbReference type="EMBL" id="BFEA01000179">
    <property type="protein sequence ID" value="GBG73216.1"/>
    <property type="molecule type" value="Genomic_DNA"/>
</dbReference>
<dbReference type="Gramene" id="GBG73216">
    <property type="protein sequence ID" value="GBG73216"/>
    <property type="gene ID" value="CBR_g12933"/>
</dbReference>
<feature type="compositionally biased region" description="Basic and acidic residues" evidence="1">
    <location>
        <begin position="38"/>
        <end position="50"/>
    </location>
</feature>
<gene>
    <name evidence="2" type="ORF">CBR_g12933</name>
</gene>
<feature type="region of interest" description="Disordered" evidence="1">
    <location>
        <begin position="276"/>
        <end position="319"/>
    </location>
</feature>
<reference evidence="2 3" key="1">
    <citation type="journal article" date="2018" name="Cell">
        <title>The Chara Genome: Secondary Complexity and Implications for Plant Terrestrialization.</title>
        <authorList>
            <person name="Nishiyama T."/>
            <person name="Sakayama H."/>
            <person name="Vries J.D."/>
            <person name="Buschmann H."/>
            <person name="Saint-Marcoux D."/>
            <person name="Ullrich K.K."/>
            <person name="Haas F.B."/>
            <person name="Vanderstraeten L."/>
            <person name="Becker D."/>
            <person name="Lang D."/>
            <person name="Vosolsobe S."/>
            <person name="Rombauts S."/>
            <person name="Wilhelmsson P.K.I."/>
            <person name="Janitza P."/>
            <person name="Kern R."/>
            <person name="Heyl A."/>
            <person name="Rumpler F."/>
            <person name="Villalobos L.I.A.C."/>
            <person name="Clay J.M."/>
            <person name="Skokan R."/>
            <person name="Toyoda A."/>
            <person name="Suzuki Y."/>
            <person name="Kagoshima H."/>
            <person name="Schijlen E."/>
            <person name="Tajeshwar N."/>
            <person name="Catarino B."/>
            <person name="Hetherington A.J."/>
            <person name="Saltykova A."/>
            <person name="Bonnot C."/>
            <person name="Breuninger H."/>
            <person name="Symeonidi A."/>
            <person name="Radhakrishnan G.V."/>
            <person name="Van Nieuwerburgh F."/>
            <person name="Deforce D."/>
            <person name="Chang C."/>
            <person name="Karol K.G."/>
            <person name="Hedrich R."/>
            <person name="Ulvskov P."/>
            <person name="Glockner G."/>
            <person name="Delwiche C.F."/>
            <person name="Petrasek J."/>
            <person name="Van de Peer Y."/>
            <person name="Friml J."/>
            <person name="Beilby M."/>
            <person name="Dolan L."/>
            <person name="Kohara Y."/>
            <person name="Sugano S."/>
            <person name="Fujiyama A."/>
            <person name="Delaux P.-M."/>
            <person name="Quint M."/>
            <person name="TheiBen G."/>
            <person name="Hagemann M."/>
            <person name="Harholt J."/>
            <person name="Dunand C."/>
            <person name="Zachgo S."/>
            <person name="Langdale J."/>
            <person name="Maumus F."/>
            <person name="Straeten D.V.D."/>
            <person name="Gould S.B."/>
            <person name="Rensing S.A."/>
        </authorList>
    </citation>
    <scope>NUCLEOTIDE SEQUENCE [LARGE SCALE GENOMIC DNA]</scope>
    <source>
        <strain evidence="2 3">S276</strain>
    </source>
</reference>
<feature type="region of interest" description="Disordered" evidence="1">
    <location>
        <begin position="28"/>
        <end position="61"/>
    </location>
</feature>
<accession>A0A388KT45</accession>
<protein>
    <recommendedName>
        <fullName evidence="4">HAT C-terminal dimerisation domain-containing protein</fullName>
    </recommendedName>
</protein>
<comment type="caution">
    <text evidence="2">The sequence shown here is derived from an EMBL/GenBank/DDBJ whole genome shotgun (WGS) entry which is preliminary data.</text>
</comment>
<dbReference type="Proteomes" id="UP000265515">
    <property type="component" value="Unassembled WGS sequence"/>
</dbReference>
<feature type="compositionally biased region" description="Basic and acidic residues" evidence="1">
    <location>
        <begin position="477"/>
        <end position="486"/>
    </location>
</feature>
<feature type="compositionally biased region" description="Basic and acidic residues" evidence="1">
    <location>
        <begin position="529"/>
        <end position="539"/>
    </location>
</feature>
<feature type="compositionally biased region" description="Acidic residues" evidence="1">
    <location>
        <begin position="494"/>
        <end position="504"/>
    </location>
</feature>
<proteinExistence type="predicted"/>
<sequence>MSKRLAAEYADAMEEELAVEDLVGRGSVAPADAAATETRTDGGEDRRGAARPDGGQQNCPTRDVVSVCERSHPRVQAIAKKVLSMWGPQRVLVNAIGRLMISSTRRRNNLSATIVEKLVFIHWNMQLISASKRPESRYIDVWADMVEDPPEEVDDGDVLPVNADEEWEAAARANRHKDGCDHVTSASRHAGGHYEPGPWVDAAWMLCEMAEHMQQERDKGKTLDEDQHDVFDDWEGLDPHEDFDAYVGDSFRTVRYLRERVGGQTDVDGLLAREDAERDRDCSYDDVHGSTPLREARATGSTQASSSRTHDGAESSHQGAKVIGNTTIVEAHACAGTAPGRAADHSVELRVRDAVTPTVEQRAEQRLGERVEALVEQRIEQRAHMSRDCRVEQRAEQRLDVRVDVSVDQRLDHERVAEGVGKGREQRQQSWALSALREQRQQSWALSALADVDMETPDVAKRLPAGRGIVNSVCTRSRADDGERRKVSSRVVEDDPDENDDGNTSDEMSGSDYAEEARLRGGDFGGDGDGSHDTKDDAE</sequence>
<evidence type="ECO:0008006" key="4">
    <source>
        <dbReference type="Google" id="ProtNLM"/>
    </source>
</evidence>
<name>A0A388KT45_CHABU</name>
<organism evidence="2 3">
    <name type="scientific">Chara braunii</name>
    <name type="common">Braun's stonewort</name>
    <dbReference type="NCBI Taxonomy" id="69332"/>
    <lineage>
        <taxon>Eukaryota</taxon>
        <taxon>Viridiplantae</taxon>
        <taxon>Streptophyta</taxon>
        <taxon>Charophyceae</taxon>
        <taxon>Charales</taxon>
        <taxon>Characeae</taxon>
        <taxon>Chara</taxon>
    </lineage>
</organism>
<feature type="region of interest" description="Disordered" evidence="1">
    <location>
        <begin position="474"/>
        <end position="539"/>
    </location>
</feature>